<organism evidence="1">
    <name type="scientific">marine sediment metagenome</name>
    <dbReference type="NCBI Taxonomy" id="412755"/>
    <lineage>
        <taxon>unclassified sequences</taxon>
        <taxon>metagenomes</taxon>
        <taxon>ecological metagenomes</taxon>
    </lineage>
</organism>
<dbReference type="AlphaFoldDB" id="X1SN90"/>
<feature type="non-terminal residue" evidence="1">
    <location>
        <position position="1"/>
    </location>
</feature>
<evidence type="ECO:0000313" key="1">
    <source>
        <dbReference type="EMBL" id="GAI69279.1"/>
    </source>
</evidence>
<proteinExistence type="predicted"/>
<dbReference type="EMBL" id="BARW01003624">
    <property type="protein sequence ID" value="GAI69279.1"/>
    <property type="molecule type" value="Genomic_DNA"/>
</dbReference>
<gene>
    <name evidence="1" type="ORF">S12H4_09087</name>
</gene>
<dbReference type="SUPFAM" id="SSF50044">
    <property type="entry name" value="SH3-domain"/>
    <property type="match status" value="1"/>
</dbReference>
<name>X1SN90_9ZZZZ</name>
<protein>
    <recommendedName>
        <fullName evidence="2">SH3 domain-containing protein</fullName>
    </recommendedName>
</protein>
<accession>X1SN90</accession>
<reference evidence="1" key="1">
    <citation type="journal article" date="2014" name="Front. Microbiol.">
        <title>High frequency of phylogenetically diverse reductive dehalogenase-homologous genes in deep subseafloor sedimentary metagenomes.</title>
        <authorList>
            <person name="Kawai M."/>
            <person name="Futagami T."/>
            <person name="Toyoda A."/>
            <person name="Takaki Y."/>
            <person name="Nishi S."/>
            <person name="Hori S."/>
            <person name="Arai W."/>
            <person name="Tsubouchi T."/>
            <person name="Morono Y."/>
            <person name="Uchiyama I."/>
            <person name="Ito T."/>
            <person name="Fujiyama A."/>
            <person name="Inagaki F."/>
            <person name="Takami H."/>
        </authorList>
    </citation>
    <scope>NUCLEOTIDE SEQUENCE</scope>
    <source>
        <strain evidence="1">Expedition CK06-06</strain>
    </source>
</reference>
<sequence length="86" mass="9960">IGKIDTEFEDWIWVTTKDENQGWAPMQYLQIEEGNKAVAKQDYTAKELDTCLGDELFLHYELNDWGWVEKSDGSCGWVPMKTTKIA</sequence>
<dbReference type="InterPro" id="IPR036028">
    <property type="entry name" value="SH3-like_dom_sf"/>
</dbReference>
<comment type="caution">
    <text evidence="1">The sequence shown here is derived from an EMBL/GenBank/DDBJ whole genome shotgun (WGS) entry which is preliminary data.</text>
</comment>
<evidence type="ECO:0008006" key="2">
    <source>
        <dbReference type="Google" id="ProtNLM"/>
    </source>
</evidence>